<dbReference type="Gene3D" id="1.10.3210.10">
    <property type="entry name" value="Hypothetical protein af1432"/>
    <property type="match status" value="1"/>
</dbReference>
<dbReference type="EMBL" id="BART01000022">
    <property type="protein sequence ID" value="GAG61588.1"/>
    <property type="molecule type" value="Genomic_DNA"/>
</dbReference>
<sequence length="644" mass="73044">MKDTKKSKEQLIAELAESEEKYRIQVEMATDAVFLETVEGRVLECNTAGAKMFGYTKEEIVGLTIADLVPEEFAKTLPKIITEKETTHGKFVARISKKKDGTIFPTEIATKLINIRGKPRLIVYIRDITERKRAEKKRKSLLKKEREQHLKAETLAKVALILTSKLSLSDVLEEVLRQVKRLVPYSACNIALIEKGGLYNVHSGGYDKYGSKKFVNNFTYPVDKLSLEKEVIKSAKPLLISDTHQDPGWIIFKETNWIRSRLYMPICLNNKVIGFLNLDGNTPGKFVKDDIEKLQPLVNAATIALENARLFEEVRKEITERKQTEKALVESEEKYRTVFENTGTATVIIEEDKTIYMANTQSEKLSGYSKEEIENKMKWTDFIIPKDLEMMEKYHTARRKAGEKPPTEYEFRLIDKKGNIKNIFLKVGIIPGSKKSIASLIDITEQKQAEERLKKTIDATIDTMSKIIEVKDPYTSGHQHRVCQLAVPLARELGLSPDKIEGIRIASLIHDIGKISLPAEILSKPTTLTDIEYSLLKNHSQTGYDILKSIDFSYPIAKIVLQHHERLNGSGYPNNLKGDKILLGARILGVADVVEAMSSHRPYRPALGIEKALEEISKNKGTLYDPEVVDTCINIFKEKGFKFE</sequence>
<organism evidence="4">
    <name type="scientific">marine sediment metagenome</name>
    <dbReference type="NCBI Taxonomy" id="412755"/>
    <lineage>
        <taxon>unclassified sequences</taxon>
        <taxon>metagenomes</taxon>
        <taxon>ecological metagenomes</taxon>
    </lineage>
</organism>
<gene>
    <name evidence="4" type="ORF">S01H4_00200</name>
</gene>
<dbReference type="PANTHER" id="PTHR43155:SF2">
    <property type="entry name" value="CYCLIC DI-GMP PHOSPHODIESTERASE PA4108"/>
    <property type="match status" value="1"/>
</dbReference>
<dbReference type="Pfam" id="PF13487">
    <property type="entry name" value="HD_5"/>
    <property type="match status" value="1"/>
</dbReference>
<dbReference type="SMART" id="SM00471">
    <property type="entry name" value="HDc"/>
    <property type="match status" value="1"/>
</dbReference>
<dbReference type="InterPro" id="IPR000014">
    <property type="entry name" value="PAS"/>
</dbReference>
<dbReference type="Pfam" id="PF13426">
    <property type="entry name" value="PAS_9"/>
    <property type="match status" value="1"/>
</dbReference>
<evidence type="ECO:0000259" key="2">
    <source>
        <dbReference type="PROSITE" id="PS50113"/>
    </source>
</evidence>
<dbReference type="Pfam" id="PF13185">
    <property type="entry name" value="GAF_2"/>
    <property type="match status" value="1"/>
</dbReference>
<dbReference type="InterPro" id="IPR003018">
    <property type="entry name" value="GAF"/>
</dbReference>
<dbReference type="SUPFAM" id="SSF55785">
    <property type="entry name" value="PYP-like sensor domain (PAS domain)"/>
    <property type="match status" value="2"/>
</dbReference>
<dbReference type="SMART" id="SM00091">
    <property type="entry name" value="PAS"/>
    <property type="match status" value="2"/>
</dbReference>
<dbReference type="InterPro" id="IPR035965">
    <property type="entry name" value="PAS-like_dom_sf"/>
</dbReference>
<proteinExistence type="predicted"/>
<protein>
    <recommendedName>
        <fullName evidence="5">PAS domain S-box protein</fullName>
    </recommendedName>
</protein>
<evidence type="ECO:0000259" key="3">
    <source>
        <dbReference type="PROSITE" id="PS51832"/>
    </source>
</evidence>
<dbReference type="Gene3D" id="3.30.450.40">
    <property type="match status" value="1"/>
</dbReference>
<dbReference type="PROSITE" id="PS50112">
    <property type="entry name" value="PAS"/>
    <property type="match status" value="2"/>
</dbReference>
<reference evidence="4" key="1">
    <citation type="journal article" date="2014" name="Front. Microbiol.">
        <title>High frequency of phylogenetically diverse reductive dehalogenase-homologous genes in deep subseafloor sedimentary metagenomes.</title>
        <authorList>
            <person name="Kawai M."/>
            <person name="Futagami T."/>
            <person name="Toyoda A."/>
            <person name="Takaki Y."/>
            <person name="Nishi S."/>
            <person name="Hori S."/>
            <person name="Arai W."/>
            <person name="Tsubouchi T."/>
            <person name="Morono Y."/>
            <person name="Uchiyama I."/>
            <person name="Ito T."/>
            <person name="Fujiyama A."/>
            <person name="Inagaki F."/>
            <person name="Takami H."/>
        </authorList>
    </citation>
    <scope>NUCLEOTIDE SEQUENCE</scope>
    <source>
        <strain evidence="4">Expedition CK06-06</strain>
    </source>
</reference>
<feature type="domain" description="HD-GYP" evidence="3">
    <location>
        <begin position="453"/>
        <end position="644"/>
    </location>
</feature>
<evidence type="ECO:0000259" key="1">
    <source>
        <dbReference type="PROSITE" id="PS50112"/>
    </source>
</evidence>
<dbReference type="SUPFAM" id="SSF55781">
    <property type="entry name" value="GAF domain-like"/>
    <property type="match status" value="1"/>
</dbReference>
<dbReference type="SUPFAM" id="SSF109604">
    <property type="entry name" value="HD-domain/PDEase-like"/>
    <property type="match status" value="1"/>
</dbReference>
<accession>X0ZMI2</accession>
<dbReference type="Gene3D" id="3.30.450.20">
    <property type="entry name" value="PAS domain"/>
    <property type="match status" value="2"/>
</dbReference>
<dbReference type="CDD" id="cd00130">
    <property type="entry name" value="PAS"/>
    <property type="match status" value="2"/>
</dbReference>
<dbReference type="InterPro" id="IPR003607">
    <property type="entry name" value="HD/PDEase_dom"/>
</dbReference>
<feature type="domain" description="PAS" evidence="1">
    <location>
        <begin position="18"/>
        <end position="72"/>
    </location>
</feature>
<dbReference type="NCBIfam" id="TIGR00229">
    <property type="entry name" value="sensory_box"/>
    <property type="match status" value="2"/>
</dbReference>
<evidence type="ECO:0008006" key="5">
    <source>
        <dbReference type="Google" id="ProtNLM"/>
    </source>
</evidence>
<dbReference type="Pfam" id="PF08447">
    <property type="entry name" value="PAS_3"/>
    <property type="match status" value="1"/>
</dbReference>
<feature type="domain" description="PAC" evidence="2">
    <location>
        <begin position="89"/>
        <end position="140"/>
    </location>
</feature>
<dbReference type="PROSITE" id="PS50113">
    <property type="entry name" value="PAC"/>
    <property type="match status" value="1"/>
</dbReference>
<evidence type="ECO:0000313" key="4">
    <source>
        <dbReference type="EMBL" id="GAG61588.1"/>
    </source>
</evidence>
<dbReference type="InterPro" id="IPR029016">
    <property type="entry name" value="GAF-like_dom_sf"/>
</dbReference>
<name>X0ZMI2_9ZZZZ</name>
<dbReference type="InterPro" id="IPR013655">
    <property type="entry name" value="PAS_fold_3"/>
</dbReference>
<dbReference type="AlphaFoldDB" id="X0ZMI2"/>
<dbReference type="InterPro" id="IPR037522">
    <property type="entry name" value="HD_GYP_dom"/>
</dbReference>
<feature type="domain" description="PAS" evidence="1">
    <location>
        <begin position="331"/>
        <end position="393"/>
    </location>
</feature>
<comment type="caution">
    <text evidence="4">The sequence shown here is derived from an EMBL/GenBank/DDBJ whole genome shotgun (WGS) entry which is preliminary data.</text>
</comment>
<dbReference type="SMART" id="SM00065">
    <property type="entry name" value="GAF"/>
    <property type="match status" value="1"/>
</dbReference>
<dbReference type="InterPro" id="IPR000700">
    <property type="entry name" value="PAS-assoc_C"/>
</dbReference>
<dbReference type="CDD" id="cd00077">
    <property type="entry name" value="HDc"/>
    <property type="match status" value="1"/>
</dbReference>
<dbReference type="PANTHER" id="PTHR43155">
    <property type="entry name" value="CYCLIC DI-GMP PHOSPHODIESTERASE PA4108-RELATED"/>
    <property type="match status" value="1"/>
</dbReference>
<dbReference type="PROSITE" id="PS51832">
    <property type="entry name" value="HD_GYP"/>
    <property type="match status" value="1"/>
</dbReference>